<proteinExistence type="predicted"/>
<evidence type="ECO:0000313" key="3">
    <source>
        <dbReference type="Proteomes" id="UP000784294"/>
    </source>
</evidence>
<feature type="compositionally biased region" description="Basic and acidic residues" evidence="1">
    <location>
        <begin position="302"/>
        <end position="311"/>
    </location>
</feature>
<accession>A0A448XG43</accession>
<dbReference type="Proteomes" id="UP000784294">
    <property type="component" value="Unassembled WGS sequence"/>
</dbReference>
<organism evidence="2 3">
    <name type="scientific">Protopolystoma xenopodis</name>
    <dbReference type="NCBI Taxonomy" id="117903"/>
    <lineage>
        <taxon>Eukaryota</taxon>
        <taxon>Metazoa</taxon>
        <taxon>Spiralia</taxon>
        <taxon>Lophotrochozoa</taxon>
        <taxon>Platyhelminthes</taxon>
        <taxon>Monogenea</taxon>
        <taxon>Polyopisthocotylea</taxon>
        <taxon>Polystomatidea</taxon>
        <taxon>Polystomatidae</taxon>
        <taxon>Protopolystoma</taxon>
    </lineage>
</organism>
<gene>
    <name evidence="2" type="ORF">PXEA_LOCUS29047</name>
</gene>
<feature type="compositionally biased region" description="Low complexity" evidence="1">
    <location>
        <begin position="324"/>
        <end position="335"/>
    </location>
</feature>
<feature type="region of interest" description="Disordered" evidence="1">
    <location>
        <begin position="277"/>
        <end position="338"/>
    </location>
</feature>
<evidence type="ECO:0000256" key="1">
    <source>
        <dbReference type="SAM" id="MobiDB-lite"/>
    </source>
</evidence>
<sequence>MVKRFEVRFHQKTTSDSSRPAVDWKIRADAVSEAISSDSGEKVLSFRQMTYESLAPFRRNRMRLPRKQRHHECSSRTNRQLVKRNRASSSGGTELRISSLNTLTRNGTLAILRPDCRWPMQFDLELYPFLTGQLSVCPVPQDPLARNQQVCGPACLPSGPNFNTSLRMSCPGCAHLSSRLTLSLTHTHTSVVLVPLLSVVSALQRPHGSPVTGPKLIPGLEEATKLFTTQRVAQSTRKSMMRMRQFRDSRPSPSLPLTCCLRHINMLSVAARLARSRSTQMLSPPSATHLDKCDPPPTNNEARLKYTHTDRCGSQSPRGRRPSRSGSRTGPLPSGFTQQAGQFILAPRVGGRLHQKECDCSQTQTLPDSPRNPPNRMHTHKQTHMYIRAMCVNPTSPSGPISLGSPHPYTCSRRLPLLPVARLCLSSSTATRPLSPQLPAYNVPEPTRSMSPKSQSKSVCRLILRPVRVITHSSHDSVQSEAAICLYLQQKRAPMSLLPAITC</sequence>
<reference evidence="2" key="1">
    <citation type="submission" date="2018-11" db="EMBL/GenBank/DDBJ databases">
        <authorList>
            <consortium name="Pathogen Informatics"/>
        </authorList>
    </citation>
    <scope>NUCLEOTIDE SEQUENCE</scope>
</reference>
<name>A0A448XG43_9PLAT</name>
<dbReference type="AlphaFoldDB" id="A0A448XG43"/>
<evidence type="ECO:0000313" key="2">
    <source>
        <dbReference type="EMBL" id="VEL35607.1"/>
    </source>
</evidence>
<protein>
    <submittedName>
        <fullName evidence="2">Uncharacterized protein</fullName>
    </submittedName>
</protein>
<dbReference type="EMBL" id="CAAALY010250214">
    <property type="protein sequence ID" value="VEL35607.1"/>
    <property type="molecule type" value="Genomic_DNA"/>
</dbReference>
<feature type="compositionally biased region" description="Polar residues" evidence="1">
    <location>
        <begin position="277"/>
        <end position="286"/>
    </location>
</feature>
<comment type="caution">
    <text evidence="2">The sequence shown here is derived from an EMBL/GenBank/DDBJ whole genome shotgun (WGS) entry which is preliminary data.</text>
</comment>
<keyword evidence="3" id="KW-1185">Reference proteome</keyword>